<feature type="compositionally biased region" description="Basic residues" evidence="1">
    <location>
        <begin position="201"/>
        <end position="211"/>
    </location>
</feature>
<protein>
    <submittedName>
        <fullName evidence="2">Conserved uncharacterized CXorf65-related protein</fullName>
    </submittedName>
</protein>
<evidence type="ECO:0000313" key="2">
    <source>
        <dbReference type="EMBL" id="JAC85000.1"/>
    </source>
</evidence>
<organism evidence="2">
    <name type="scientific">Clytia hemisphaerica</name>
    <dbReference type="NCBI Taxonomy" id="252671"/>
    <lineage>
        <taxon>Eukaryota</taxon>
        <taxon>Metazoa</taxon>
        <taxon>Cnidaria</taxon>
        <taxon>Hydrozoa</taxon>
        <taxon>Hydroidolina</taxon>
        <taxon>Leptothecata</taxon>
        <taxon>Obeliida</taxon>
        <taxon>Clytiidae</taxon>
        <taxon>Clytia</taxon>
    </lineage>
</organism>
<evidence type="ECO:0000256" key="1">
    <source>
        <dbReference type="SAM" id="MobiDB-lite"/>
    </source>
</evidence>
<accession>A0A069DMI9</accession>
<feature type="compositionally biased region" description="Low complexity" evidence="1">
    <location>
        <begin position="189"/>
        <end position="200"/>
    </location>
</feature>
<dbReference type="PANTHER" id="PTHR33887">
    <property type="entry name" value="PB1 DOMAIN-CONTAINING PROTEIN"/>
    <property type="match status" value="1"/>
</dbReference>
<dbReference type="InterPro" id="IPR039471">
    <property type="entry name" value="CXorf65-like"/>
</dbReference>
<dbReference type="PANTHER" id="PTHR33887:SF5">
    <property type="entry name" value="PB1 DOMAIN-CONTAINING PROTEIN"/>
    <property type="match status" value="1"/>
</dbReference>
<dbReference type="EMBL" id="GBGP01000189">
    <property type="protein sequence ID" value="JAC85000.1"/>
    <property type="molecule type" value="mRNA"/>
</dbReference>
<feature type="compositionally biased region" description="Polar residues" evidence="1">
    <location>
        <begin position="179"/>
        <end position="188"/>
    </location>
</feature>
<sequence>MQIYRHMVNSCTHFIPYVIRAINWIYNHKFWFGTKSTLKGMAFINVHYGENERLLINLNCCIGNLVHWIKARSNYRNVDIDLVDEIGTLQNLTTLDSDLYAVDRLKNRNDYILVQIEKDDKNKLTITPLMENLELVNPKLIEKLHEQALSRSKLQSQKSTDLNHASLSSAAVAAMSFRRQPSGSVSNRSQSPISTTSYKSSRSKKRSVIKK</sequence>
<feature type="region of interest" description="Disordered" evidence="1">
    <location>
        <begin position="178"/>
        <end position="211"/>
    </location>
</feature>
<reference evidence="2" key="1">
    <citation type="journal article" date="2014" name="PLoS Genet.">
        <title>Differential Responses to Wnt and PCP Disruption Predict Expression and Developmental Function of Conserved and Novel Genes in a Cnidarian.</title>
        <authorList>
            <person name="Lapebie P."/>
            <person name="Ruggiero A."/>
            <person name="Barreau C."/>
            <person name="Chevalier S."/>
            <person name="Chang P."/>
            <person name="Dru P."/>
            <person name="Houliston E."/>
            <person name="Momose T."/>
        </authorList>
    </citation>
    <scope>NUCLEOTIDE SEQUENCE</scope>
</reference>
<proteinExistence type="evidence at transcript level"/>
<dbReference type="Pfam" id="PF15874">
    <property type="entry name" value="Il2rg"/>
    <property type="match status" value="1"/>
</dbReference>
<dbReference type="AlphaFoldDB" id="A0A069DMI9"/>
<name>A0A069DMI9_9CNID</name>